<dbReference type="OrthoDB" id="6159439at2759"/>
<dbReference type="PROSITE" id="PS00033">
    <property type="entry name" value="ENGRAILED"/>
    <property type="match status" value="1"/>
</dbReference>
<dbReference type="SMART" id="SM00389">
    <property type="entry name" value="HOX"/>
    <property type="match status" value="1"/>
</dbReference>
<dbReference type="Pfam" id="PF00046">
    <property type="entry name" value="Homeodomain"/>
    <property type="match status" value="1"/>
</dbReference>
<dbReference type="InterPro" id="IPR050720">
    <property type="entry name" value="Engrailed_Homeobox_TFs"/>
</dbReference>
<evidence type="ECO:0000256" key="2">
    <source>
        <dbReference type="ARBA" id="ARBA00022473"/>
    </source>
</evidence>
<keyword evidence="5 6" id="KW-0539">Nucleus</keyword>
<protein>
    <recommendedName>
        <fullName evidence="8">Homeobox protein engrailed-like</fullName>
    </recommendedName>
</protein>
<feature type="compositionally biased region" description="Acidic residues" evidence="9">
    <location>
        <begin position="100"/>
        <end position="110"/>
    </location>
</feature>
<feature type="domain" description="Homeobox" evidence="10">
    <location>
        <begin position="16"/>
        <end position="76"/>
    </location>
</feature>
<dbReference type="InterPro" id="IPR020479">
    <property type="entry name" value="HD_metazoa"/>
</dbReference>
<gene>
    <name evidence="11" type="ORF">OSB1V03_LOCUS4644</name>
</gene>
<keyword evidence="2" id="KW-0217">Developmental protein</keyword>
<evidence type="ECO:0000256" key="9">
    <source>
        <dbReference type="SAM" id="MobiDB-lite"/>
    </source>
</evidence>
<evidence type="ECO:0000256" key="5">
    <source>
        <dbReference type="ARBA" id="ARBA00023242"/>
    </source>
</evidence>
<feature type="region of interest" description="Disordered" evidence="9">
    <location>
        <begin position="1"/>
        <end position="23"/>
    </location>
</feature>
<organism evidence="11">
    <name type="scientific">Medioppia subpectinata</name>
    <dbReference type="NCBI Taxonomy" id="1979941"/>
    <lineage>
        <taxon>Eukaryota</taxon>
        <taxon>Metazoa</taxon>
        <taxon>Ecdysozoa</taxon>
        <taxon>Arthropoda</taxon>
        <taxon>Chelicerata</taxon>
        <taxon>Arachnida</taxon>
        <taxon>Acari</taxon>
        <taxon>Acariformes</taxon>
        <taxon>Sarcoptiformes</taxon>
        <taxon>Oribatida</taxon>
        <taxon>Brachypylina</taxon>
        <taxon>Oppioidea</taxon>
        <taxon>Oppiidae</taxon>
        <taxon>Medioppia</taxon>
    </lineage>
</organism>
<dbReference type="GO" id="GO:0000978">
    <property type="term" value="F:RNA polymerase II cis-regulatory region sequence-specific DNA binding"/>
    <property type="evidence" value="ECO:0007669"/>
    <property type="project" value="TreeGrafter"/>
</dbReference>
<dbReference type="PRINTS" id="PR00024">
    <property type="entry name" value="HOMEOBOX"/>
</dbReference>
<feature type="compositionally biased region" description="Basic residues" evidence="9">
    <location>
        <begin position="1"/>
        <end position="13"/>
    </location>
</feature>
<dbReference type="SUPFAM" id="SSF46689">
    <property type="entry name" value="Homeodomain-like"/>
    <property type="match status" value="1"/>
</dbReference>
<accession>A0A7R9KJN1</accession>
<reference evidence="11" key="1">
    <citation type="submission" date="2020-11" db="EMBL/GenBank/DDBJ databases">
        <authorList>
            <person name="Tran Van P."/>
        </authorList>
    </citation>
    <scope>NUCLEOTIDE SEQUENCE</scope>
</reference>
<evidence type="ECO:0000256" key="4">
    <source>
        <dbReference type="ARBA" id="ARBA00023155"/>
    </source>
</evidence>
<dbReference type="GO" id="GO:0000981">
    <property type="term" value="F:DNA-binding transcription factor activity, RNA polymerase II-specific"/>
    <property type="evidence" value="ECO:0007669"/>
    <property type="project" value="InterPro"/>
</dbReference>
<proteinExistence type="inferred from homology"/>
<dbReference type="PROSITE" id="PS50071">
    <property type="entry name" value="HOMEOBOX_2"/>
    <property type="match status" value="1"/>
</dbReference>
<dbReference type="InterPro" id="IPR019549">
    <property type="entry name" value="Homeobox-engrailed_C-terminal"/>
</dbReference>
<dbReference type="Gene3D" id="1.10.10.60">
    <property type="entry name" value="Homeodomain-like"/>
    <property type="match status" value="1"/>
</dbReference>
<dbReference type="InterPro" id="IPR001356">
    <property type="entry name" value="HD"/>
</dbReference>
<dbReference type="PANTHER" id="PTHR24341">
    <property type="entry name" value="HOMEOBOX PROTEIN ENGRAILED"/>
    <property type="match status" value="1"/>
</dbReference>
<dbReference type="InterPro" id="IPR009057">
    <property type="entry name" value="Homeodomain-like_sf"/>
</dbReference>
<evidence type="ECO:0000259" key="10">
    <source>
        <dbReference type="PROSITE" id="PS50071"/>
    </source>
</evidence>
<dbReference type="PROSITE" id="PS00027">
    <property type="entry name" value="HOMEOBOX_1"/>
    <property type="match status" value="1"/>
</dbReference>
<dbReference type="InterPro" id="IPR017970">
    <property type="entry name" value="Homeobox_CS"/>
</dbReference>
<dbReference type="GO" id="GO:0005634">
    <property type="term" value="C:nucleus"/>
    <property type="evidence" value="ECO:0007669"/>
    <property type="project" value="UniProtKB-SubCell"/>
</dbReference>
<dbReference type="InterPro" id="IPR019737">
    <property type="entry name" value="Homeobox-engrailed_CS"/>
</dbReference>
<evidence type="ECO:0000313" key="11">
    <source>
        <dbReference type="EMBL" id="CAD7624198.1"/>
    </source>
</evidence>
<comment type="subcellular location">
    <subcellularLocation>
        <location evidence="1 6 7">Nucleus</location>
    </subcellularLocation>
</comment>
<feature type="compositionally biased region" description="Polar residues" evidence="9">
    <location>
        <begin position="120"/>
        <end position="135"/>
    </location>
</feature>
<keyword evidence="3 6" id="KW-0238">DNA-binding</keyword>
<evidence type="ECO:0000256" key="3">
    <source>
        <dbReference type="ARBA" id="ARBA00023125"/>
    </source>
</evidence>
<evidence type="ECO:0000313" key="12">
    <source>
        <dbReference type="Proteomes" id="UP000759131"/>
    </source>
</evidence>
<evidence type="ECO:0000256" key="8">
    <source>
        <dbReference type="RuleBase" id="RU510713"/>
    </source>
</evidence>
<keyword evidence="4 6" id="KW-0371">Homeobox</keyword>
<dbReference type="PRINTS" id="PR00026">
    <property type="entry name" value="ENGRAILED"/>
</dbReference>
<dbReference type="PANTHER" id="PTHR24341:SF6">
    <property type="entry name" value="HOMEOBOX PROTEIN INVECTED"/>
    <property type="match status" value="1"/>
</dbReference>
<dbReference type="Pfam" id="PF10525">
    <property type="entry name" value="Engrail_1_C_sig"/>
    <property type="match status" value="1"/>
</dbReference>
<dbReference type="GO" id="GO:0030182">
    <property type="term" value="P:neuron differentiation"/>
    <property type="evidence" value="ECO:0007669"/>
    <property type="project" value="TreeGrafter"/>
</dbReference>
<comment type="similarity">
    <text evidence="8">Belongs to the Engrailed homeobox family.</text>
</comment>
<dbReference type="CDD" id="cd00086">
    <property type="entry name" value="homeodomain"/>
    <property type="match status" value="1"/>
</dbReference>
<dbReference type="Proteomes" id="UP000759131">
    <property type="component" value="Unassembled WGS sequence"/>
</dbReference>
<keyword evidence="12" id="KW-1185">Reference proteome</keyword>
<name>A0A7R9KJN1_9ACAR</name>
<feature type="DNA-binding region" description="Homeobox" evidence="6">
    <location>
        <begin position="18"/>
        <end position="77"/>
    </location>
</feature>
<dbReference type="EMBL" id="CAJPIZ010002159">
    <property type="protein sequence ID" value="CAG2104628.1"/>
    <property type="molecule type" value="Genomic_DNA"/>
</dbReference>
<dbReference type="EMBL" id="OC856734">
    <property type="protein sequence ID" value="CAD7624198.1"/>
    <property type="molecule type" value="Genomic_DNA"/>
</dbReference>
<dbReference type="AlphaFoldDB" id="A0A7R9KJN1"/>
<feature type="region of interest" description="Disordered" evidence="9">
    <location>
        <begin position="95"/>
        <end position="135"/>
    </location>
</feature>
<dbReference type="InterPro" id="IPR000747">
    <property type="entry name" value="HD_engrailed"/>
</dbReference>
<evidence type="ECO:0000256" key="1">
    <source>
        <dbReference type="ARBA" id="ARBA00004123"/>
    </source>
</evidence>
<sequence length="135" mass="15794">MSPRSRKIKKSKDKKVDEKRPRTAFTAEQLSRLKQEFVDNKYLTEKRRQDLAKELKLNESQIKIWFQNKRAKIKKTTGNRNPLALHLMAQGLYNHSTVADGEEDDDEMYYNEDREDRDSSCASPPQSSDQKSNNS</sequence>
<evidence type="ECO:0000256" key="6">
    <source>
        <dbReference type="PROSITE-ProRule" id="PRU00108"/>
    </source>
</evidence>
<evidence type="ECO:0000256" key="7">
    <source>
        <dbReference type="RuleBase" id="RU000682"/>
    </source>
</evidence>